<dbReference type="Gene3D" id="3.40.190.290">
    <property type="match status" value="1"/>
</dbReference>
<protein>
    <submittedName>
        <fullName evidence="6">LysR family transcriptional regulator</fullName>
    </submittedName>
</protein>
<evidence type="ECO:0000313" key="6">
    <source>
        <dbReference type="EMBL" id="VVE58058.1"/>
    </source>
</evidence>
<dbReference type="Pfam" id="PF00126">
    <property type="entry name" value="HTH_1"/>
    <property type="match status" value="1"/>
</dbReference>
<dbReference type="InterPro" id="IPR058163">
    <property type="entry name" value="LysR-type_TF_proteobact-type"/>
</dbReference>
<reference evidence="6 7" key="1">
    <citation type="submission" date="2019-08" db="EMBL/GenBank/DDBJ databases">
        <authorList>
            <person name="Peeters C."/>
        </authorList>
    </citation>
    <scope>NUCLEOTIDE SEQUENCE [LARGE SCALE GENOMIC DNA]</scope>
    <source>
        <strain evidence="6 7">LMG 30175</strain>
    </source>
</reference>
<evidence type="ECO:0000256" key="2">
    <source>
        <dbReference type="ARBA" id="ARBA00023015"/>
    </source>
</evidence>
<dbReference type="SUPFAM" id="SSF46785">
    <property type="entry name" value="Winged helix' DNA-binding domain"/>
    <property type="match status" value="1"/>
</dbReference>
<evidence type="ECO:0000256" key="4">
    <source>
        <dbReference type="ARBA" id="ARBA00023163"/>
    </source>
</evidence>
<dbReference type="InterPro" id="IPR005119">
    <property type="entry name" value="LysR_subst-bd"/>
</dbReference>
<dbReference type="GO" id="GO:0003677">
    <property type="term" value="F:DNA binding"/>
    <property type="evidence" value="ECO:0007669"/>
    <property type="project" value="UniProtKB-KW"/>
</dbReference>
<sequence>MRIFARVATDGGFAIAARKLNLTAPITSRAVSYLENHLGTRLLNRTTRSLALTEAGERYLRRCQNILDSIDEAEAEASAAVEQPSGCLRVHALSSFGHHLVVPAILRYQQQHPSLRVELSLSGTVPNMLEEGYDASIVVAPELPDSGLVGVGLGRIVGVVCASPQYLAVHGEPETPDELRAHQCLQLATPVFPLDKWIFSGADAPFAVNIGSARLSVNVMEGLEPAVRSGLGIGILPAGVALPGLASGSLVRVLRGYEVQPVNVYALYQSRRFLDAKIRAWIAFLREDLPTALNADNHALAVLDAA</sequence>
<dbReference type="CDD" id="cd08422">
    <property type="entry name" value="PBP2_CrgA_like"/>
    <property type="match status" value="1"/>
</dbReference>
<dbReference type="Gene3D" id="1.10.10.10">
    <property type="entry name" value="Winged helix-like DNA-binding domain superfamily/Winged helix DNA-binding domain"/>
    <property type="match status" value="1"/>
</dbReference>
<dbReference type="Pfam" id="PF03466">
    <property type="entry name" value="LysR_substrate"/>
    <property type="match status" value="1"/>
</dbReference>
<dbReference type="PROSITE" id="PS50931">
    <property type="entry name" value="HTH_LYSR"/>
    <property type="match status" value="1"/>
</dbReference>
<dbReference type="PANTHER" id="PTHR30537:SF5">
    <property type="entry name" value="HTH-TYPE TRANSCRIPTIONAL ACTIVATOR TTDR-RELATED"/>
    <property type="match status" value="1"/>
</dbReference>
<dbReference type="PANTHER" id="PTHR30537">
    <property type="entry name" value="HTH-TYPE TRANSCRIPTIONAL REGULATOR"/>
    <property type="match status" value="1"/>
</dbReference>
<dbReference type="InterPro" id="IPR036388">
    <property type="entry name" value="WH-like_DNA-bd_sf"/>
</dbReference>
<keyword evidence="2" id="KW-0805">Transcription regulation</keyword>
<accession>A0A5E4ZB31</accession>
<dbReference type="GO" id="GO:0003700">
    <property type="term" value="F:DNA-binding transcription factor activity"/>
    <property type="evidence" value="ECO:0007669"/>
    <property type="project" value="InterPro"/>
</dbReference>
<proteinExistence type="inferred from homology"/>
<dbReference type="SUPFAM" id="SSF53850">
    <property type="entry name" value="Periplasmic binding protein-like II"/>
    <property type="match status" value="1"/>
</dbReference>
<evidence type="ECO:0000259" key="5">
    <source>
        <dbReference type="PROSITE" id="PS50931"/>
    </source>
</evidence>
<keyword evidence="7" id="KW-1185">Reference proteome</keyword>
<keyword evidence="4" id="KW-0804">Transcription</keyword>
<evidence type="ECO:0000313" key="7">
    <source>
        <dbReference type="Proteomes" id="UP000414233"/>
    </source>
</evidence>
<keyword evidence="3" id="KW-0238">DNA-binding</keyword>
<evidence type="ECO:0000256" key="3">
    <source>
        <dbReference type="ARBA" id="ARBA00023125"/>
    </source>
</evidence>
<dbReference type="InterPro" id="IPR036390">
    <property type="entry name" value="WH_DNA-bd_sf"/>
</dbReference>
<feature type="domain" description="HTH lysR-type" evidence="5">
    <location>
        <begin position="1"/>
        <end position="53"/>
    </location>
</feature>
<gene>
    <name evidence="6" type="ORF">PTE30175_05177</name>
</gene>
<dbReference type="InterPro" id="IPR000847">
    <property type="entry name" value="LysR_HTH_N"/>
</dbReference>
<dbReference type="EMBL" id="CABPRZ010000035">
    <property type="protein sequence ID" value="VVE58058.1"/>
    <property type="molecule type" value="Genomic_DNA"/>
</dbReference>
<dbReference type="Proteomes" id="UP000414233">
    <property type="component" value="Unassembled WGS sequence"/>
</dbReference>
<evidence type="ECO:0000256" key="1">
    <source>
        <dbReference type="ARBA" id="ARBA00009437"/>
    </source>
</evidence>
<name>A0A5E4ZB31_9BURK</name>
<dbReference type="FunFam" id="1.10.10.10:FF:000001">
    <property type="entry name" value="LysR family transcriptional regulator"/>
    <property type="match status" value="1"/>
</dbReference>
<dbReference type="AlphaFoldDB" id="A0A5E4ZB31"/>
<comment type="similarity">
    <text evidence="1">Belongs to the LysR transcriptional regulatory family.</text>
</comment>
<organism evidence="6 7">
    <name type="scientific">Pandoraea terrae</name>
    <dbReference type="NCBI Taxonomy" id="1537710"/>
    <lineage>
        <taxon>Bacteria</taxon>
        <taxon>Pseudomonadati</taxon>
        <taxon>Pseudomonadota</taxon>
        <taxon>Betaproteobacteria</taxon>
        <taxon>Burkholderiales</taxon>
        <taxon>Burkholderiaceae</taxon>
        <taxon>Pandoraea</taxon>
    </lineage>
</organism>